<name>A0A1Z4EJG7_9MYCO</name>
<sequence length="150" mass="16066">MFAVLVVGLLLTLAVAIIGWFRPVAPKLPAAPTYSAQQVADAKKKVCSTFTKVDNAVRAASARNKGDDYATQFATAINVRQALVVGSQYLSTTLNQEPATSTELASSVRDLVNSYQLLTIELLSDAPELEKDPTVHAGDEANSKIENQCK</sequence>
<evidence type="ECO:0000313" key="3">
    <source>
        <dbReference type="Proteomes" id="UP000217736"/>
    </source>
</evidence>
<dbReference type="Proteomes" id="UP000217736">
    <property type="component" value="Chromosome"/>
</dbReference>
<accession>A0A1Z4EJG7</accession>
<keyword evidence="3" id="KW-1185">Reference proteome</keyword>
<protein>
    <submittedName>
        <fullName evidence="2">Uncharacterized protein</fullName>
    </submittedName>
</protein>
<dbReference type="EMBL" id="AP018164">
    <property type="protein sequence ID" value="BAX93101.1"/>
    <property type="molecule type" value="Genomic_DNA"/>
</dbReference>
<evidence type="ECO:0000256" key="1">
    <source>
        <dbReference type="SAM" id="MobiDB-lite"/>
    </source>
</evidence>
<proteinExistence type="predicted"/>
<evidence type="ECO:0000313" key="2">
    <source>
        <dbReference type="EMBL" id="BAX93101.1"/>
    </source>
</evidence>
<dbReference type="KEGG" id="mshg:MSG_02960"/>
<dbReference type="AlphaFoldDB" id="A0A1Z4EJG7"/>
<reference evidence="3" key="1">
    <citation type="submission" date="2017-06" db="EMBL/GenBank/DDBJ databases">
        <title>Complete Genome Sequence of Mycobacterium shigaense.</title>
        <authorList>
            <person name="Fukano H."/>
            <person name="Yoshida M."/>
            <person name="Kazumi Y."/>
            <person name="Ogura Y."/>
            <person name="Mitarai S."/>
            <person name="Hayashi T."/>
            <person name="Hoshino Y."/>
        </authorList>
    </citation>
    <scope>NUCLEOTIDE SEQUENCE [LARGE SCALE GENOMIC DNA]</scope>
    <source>
        <strain evidence="3">UN-152</strain>
    </source>
</reference>
<gene>
    <name evidence="2" type="ORF">MSG_02960</name>
</gene>
<dbReference type="OrthoDB" id="4732482at2"/>
<dbReference type="RefSeq" id="WP_142404537.1">
    <property type="nucleotide sequence ID" value="NZ_AP018164.1"/>
</dbReference>
<feature type="region of interest" description="Disordered" evidence="1">
    <location>
        <begin position="130"/>
        <end position="150"/>
    </location>
</feature>
<organism evidence="2 3">
    <name type="scientific">Mycobacterium shigaense</name>
    <dbReference type="NCBI Taxonomy" id="722731"/>
    <lineage>
        <taxon>Bacteria</taxon>
        <taxon>Bacillati</taxon>
        <taxon>Actinomycetota</taxon>
        <taxon>Actinomycetes</taxon>
        <taxon>Mycobacteriales</taxon>
        <taxon>Mycobacteriaceae</taxon>
        <taxon>Mycobacterium</taxon>
        <taxon>Mycobacterium simiae complex</taxon>
    </lineage>
</organism>